<proteinExistence type="predicted"/>
<organism evidence="2 3">
    <name type="scientific">Romanomermis culicivorax</name>
    <name type="common">Nematode worm</name>
    <dbReference type="NCBI Taxonomy" id="13658"/>
    <lineage>
        <taxon>Eukaryota</taxon>
        <taxon>Metazoa</taxon>
        <taxon>Ecdysozoa</taxon>
        <taxon>Nematoda</taxon>
        <taxon>Enoplea</taxon>
        <taxon>Dorylaimia</taxon>
        <taxon>Mermithida</taxon>
        <taxon>Mermithoidea</taxon>
        <taxon>Mermithidae</taxon>
        <taxon>Romanomermis</taxon>
    </lineage>
</organism>
<protein>
    <submittedName>
        <fullName evidence="3">Uncharacterized protein</fullName>
    </submittedName>
</protein>
<dbReference type="AlphaFoldDB" id="A0A915HVM1"/>
<keyword evidence="2" id="KW-1185">Reference proteome</keyword>
<feature type="region of interest" description="Disordered" evidence="1">
    <location>
        <begin position="18"/>
        <end position="53"/>
    </location>
</feature>
<evidence type="ECO:0000256" key="1">
    <source>
        <dbReference type="SAM" id="MobiDB-lite"/>
    </source>
</evidence>
<evidence type="ECO:0000313" key="3">
    <source>
        <dbReference type="WBParaSite" id="nRc.2.0.1.t05840-RA"/>
    </source>
</evidence>
<accession>A0A915HVM1</accession>
<name>A0A915HVM1_ROMCU</name>
<feature type="compositionally biased region" description="Polar residues" evidence="1">
    <location>
        <begin position="22"/>
        <end position="34"/>
    </location>
</feature>
<dbReference type="Proteomes" id="UP000887565">
    <property type="component" value="Unplaced"/>
</dbReference>
<reference evidence="3" key="1">
    <citation type="submission" date="2022-11" db="UniProtKB">
        <authorList>
            <consortium name="WormBaseParasite"/>
        </authorList>
    </citation>
    <scope>IDENTIFICATION</scope>
</reference>
<sequence length="252" mass="28957">MFALSIKNRRDDMIRRQAAKKLSSQSKRSTSTAINRPHAAVPVSTPPAINRSNSDNQLIFQNDDEMRTPAVLQTVGGRKSISVAGPQYTPKIDQLDLELIEISKKSTTIEHEKPKVIRRRATIHNYSPFLCLFRGRKKSKSRRKVASTNDKNALNNDQTFYSARENFSSNNEYGVDNLLQEIPPRLKQILRILTLNQQMIRTISRRKIRLFLHVSLGNFTIAKIPNKLYAQNILKRKIRKKEKIICMSTEIS</sequence>
<evidence type="ECO:0000313" key="2">
    <source>
        <dbReference type="Proteomes" id="UP000887565"/>
    </source>
</evidence>
<dbReference type="WBParaSite" id="nRc.2.0.1.t05840-RA">
    <property type="protein sequence ID" value="nRc.2.0.1.t05840-RA"/>
    <property type="gene ID" value="nRc.2.0.1.g05840"/>
</dbReference>